<dbReference type="OrthoDB" id="1633380at2"/>
<proteinExistence type="predicted"/>
<gene>
    <name evidence="3" type="ORF">EVS81_12050</name>
</gene>
<feature type="transmembrane region" description="Helical" evidence="1">
    <location>
        <begin position="386"/>
        <end position="407"/>
    </location>
</feature>
<sequence>MEALREFRPVKRRAGVWRFFVFSGLGAFVFFVPVTLAGTSTIVLDHLVSAIRVQAAPVVPWIILALIALGTVRPFLRATWRQNPVRLVFALLNVCGLAVAVLMLFPALAPGWLMADDLAPFLWDKLVIPVGLMIPVGAVFLALLVGYGLMEFVGVLVQGFMRPIFRTPGRAAVDAVASFVGSYSLGLLITNRVYREGKYTAREAAIIATGFSTVSVTFMIVVAKTLGLMDHWLLYFTTTLVVTFVVTALVVRIPPLSRIPQAVFPGAAVRLEEPVARSRLQAAWREARLALDRTPGLWRNVYDNLRDGVVMAGSILPSILSVGLLGLIVAKFTPVFDWLGWIIAPVAWGTGMDDPPLVGKAVALGLVEMFLPATQVADVESLPTRFVVGVVSIAGIIFFSAMVPSILATDIPIRMRELVIIWFERVVLTMVLAAPVAHLLL</sequence>
<feature type="transmembrane region" description="Helical" evidence="1">
    <location>
        <begin position="58"/>
        <end position="76"/>
    </location>
</feature>
<evidence type="ECO:0000313" key="3">
    <source>
        <dbReference type="EMBL" id="QBE49477.1"/>
    </source>
</evidence>
<protein>
    <submittedName>
        <fullName evidence="3">YjiH family protein</fullName>
    </submittedName>
</protein>
<evidence type="ECO:0000313" key="4">
    <source>
        <dbReference type="Proteomes" id="UP000289260"/>
    </source>
</evidence>
<evidence type="ECO:0000259" key="2">
    <source>
        <dbReference type="Pfam" id="PF07670"/>
    </source>
</evidence>
<feature type="transmembrane region" description="Helical" evidence="1">
    <location>
        <begin position="204"/>
        <end position="226"/>
    </location>
</feature>
<keyword evidence="4" id="KW-1185">Reference proteome</keyword>
<feature type="domain" description="Nucleoside transporter/FeoB GTPase Gate" evidence="2">
    <location>
        <begin position="128"/>
        <end position="228"/>
    </location>
</feature>
<dbReference type="AlphaFoldDB" id="A0A4P6KG89"/>
<dbReference type="RefSeq" id="WP_130110604.1">
    <property type="nucleotide sequence ID" value="NZ_CP035806.1"/>
</dbReference>
<evidence type="ECO:0000256" key="1">
    <source>
        <dbReference type="SAM" id="Phobius"/>
    </source>
</evidence>
<keyword evidence="1" id="KW-0812">Transmembrane</keyword>
<dbReference type="Pfam" id="PF07670">
    <property type="entry name" value="Gate"/>
    <property type="match status" value="1"/>
</dbReference>
<feature type="transmembrane region" description="Helical" evidence="1">
    <location>
        <begin position="16"/>
        <end position="38"/>
    </location>
</feature>
<feature type="transmembrane region" description="Helical" evidence="1">
    <location>
        <begin position="419"/>
        <end position="440"/>
    </location>
</feature>
<organism evidence="3 4">
    <name type="scientific">Leucobacter triazinivorans</name>
    <dbReference type="NCBI Taxonomy" id="1784719"/>
    <lineage>
        <taxon>Bacteria</taxon>
        <taxon>Bacillati</taxon>
        <taxon>Actinomycetota</taxon>
        <taxon>Actinomycetes</taxon>
        <taxon>Micrococcales</taxon>
        <taxon>Microbacteriaceae</taxon>
        <taxon>Leucobacter</taxon>
    </lineage>
</organism>
<dbReference type="KEGG" id="ltr:EVS81_12050"/>
<keyword evidence="1" id="KW-0472">Membrane</keyword>
<dbReference type="InterPro" id="IPR011642">
    <property type="entry name" value="Gate_dom"/>
</dbReference>
<feature type="transmembrane region" description="Helical" evidence="1">
    <location>
        <begin position="88"/>
        <end position="112"/>
    </location>
</feature>
<feature type="transmembrane region" description="Helical" evidence="1">
    <location>
        <begin position="232"/>
        <end position="251"/>
    </location>
</feature>
<keyword evidence="1" id="KW-1133">Transmembrane helix</keyword>
<feature type="transmembrane region" description="Helical" evidence="1">
    <location>
        <begin position="132"/>
        <end position="157"/>
    </location>
</feature>
<reference evidence="3 4" key="1">
    <citation type="submission" date="2019-02" db="EMBL/GenBank/DDBJ databases">
        <authorList>
            <person name="Sun L."/>
            <person name="Pan D."/>
            <person name="Wu X."/>
        </authorList>
    </citation>
    <scope>NUCLEOTIDE SEQUENCE [LARGE SCALE GENOMIC DNA]</scope>
    <source>
        <strain evidence="3 4">JW-1</strain>
    </source>
</reference>
<name>A0A4P6KG89_9MICO</name>
<dbReference type="Proteomes" id="UP000289260">
    <property type="component" value="Chromosome"/>
</dbReference>
<dbReference type="EMBL" id="CP035806">
    <property type="protein sequence ID" value="QBE49477.1"/>
    <property type="molecule type" value="Genomic_DNA"/>
</dbReference>
<feature type="transmembrane region" description="Helical" evidence="1">
    <location>
        <begin position="309"/>
        <end position="330"/>
    </location>
</feature>
<accession>A0A4P6KG89</accession>